<evidence type="ECO:0008006" key="3">
    <source>
        <dbReference type="Google" id="ProtNLM"/>
    </source>
</evidence>
<evidence type="ECO:0000313" key="2">
    <source>
        <dbReference type="Proteomes" id="UP001147700"/>
    </source>
</evidence>
<reference evidence="1" key="1">
    <citation type="submission" date="2022-10" db="EMBL/GenBank/DDBJ databases">
        <title>The WGS of Solirubrobacter sp. CPCC 204708.</title>
        <authorList>
            <person name="Jiang Z."/>
        </authorList>
    </citation>
    <scope>NUCLEOTIDE SEQUENCE</scope>
    <source>
        <strain evidence="1">CPCC 204708</strain>
    </source>
</reference>
<dbReference type="Proteomes" id="UP001147700">
    <property type="component" value="Unassembled WGS sequence"/>
</dbReference>
<name>A0ABT4RKJ6_9ACTN</name>
<evidence type="ECO:0000313" key="1">
    <source>
        <dbReference type="EMBL" id="MDA0139079.1"/>
    </source>
</evidence>
<gene>
    <name evidence="1" type="ORF">OJ962_16380</name>
</gene>
<organism evidence="1 2">
    <name type="scientific">Solirubrobacter deserti</name>
    <dbReference type="NCBI Taxonomy" id="2282478"/>
    <lineage>
        <taxon>Bacteria</taxon>
        <taxon>Bacillati</taxon>
        <taxon>Actinomycetota</taxon>
        <taxon>Thermoleophilia</taxon>
        <taxon>Solirubrobacterales</taxon>
        <taxon>Solirubrobacteraceae</taxon>
        <taxon>Solirubrobacter</taxon>
    </lineage>
</organism>
<accession>A0ABT4RKJ6</accession>
<dbReference type="RefSeq" id="WP_202954943.1">
    <property type="nucleotide sequence ID" value="NZ_JAPCID010000021.1"/>
</dbReference>
<dbReference type="EMBL" id="JAPCID010000021">
    <property type="protein sequence ID" value="MDA0139079.1"/>
    <property type="molecule type" value="Genomic_DNA"/>
</dbReference>
<keyword evidence="2" id="KW-1185">Reference proteome</keyword>
<sequence length="74" mass="8078">MDTHLETIDVGARVMANQALPEGVAQGAKGLVVGQAGWIQRRWRVRFDDGPTVDAPEYALELCRGRGRFTRGGP</sequence>
<proteinExistence type="predicted"/>
<comment type="caution">
    <text evidence="1">The sequence shown here is derived from an EMBL/GenBank/DDBJ whole genome shotgun (WGS) entry which is preliminary data.</text>
</comment>
<protein>
    <recommendedName>
        <fullName evidence="3">DUF1918 domain-containing protein</fullName>
    </recommendedName>
</protein>